<accession>A0A0N1NZF9</accession>
<protein>
    <submittedName>
        <fullName evidence="2">Uncharacterized protein</fullName>
    </submittedName>
</protein>
<evidence type="ECO:0000313" key="2">
    <source>
        <dbReference type="EMBL" id="KPI38696.1"/>
    </source>
</evidence>
<proteinExistence type="predicted"/>
<dbReference type="RefSeq" id="XP_017998659.1">
    <property type="nucleotide sequence ID" value="XM_018145971.1"/>
</dbReference>
<feature type="compositionally biased region" description="Basic and acidic residues" evidence="1">
    <location>
        <begin position="111"/>
        <end position="150"/>
    </location>
</feature>
<dbReference type="Proteomes" id="UP000038010">
    <property type="component" value="Unassembled WGS sequence"/>
</dbReference>
<keyword evidence="3" id="KW-1185">Reference proteome</keyword>
<dbReference type="AlphaFoldDB" id="A0A0N1NZF9"/>
<comment type="caution">
    <text evidence="2">The sequence shown here is derived from an EMBL/GenBank/DDBJ whole genome shotgun (WGS) entry which is preliminary data.</text>
</comment>
<name>A0A0N1NZF9_9EURO</name>
<evidence type="ECO:0000313" key="3">
    <source>
        <dbReference type="Proteomes" id="UP000038010"/>
    </source>
</evidence>
<sequence length="158" mass="17757">MNQQLPPTYPKRRTQPAYLGELQRPPVPMPDQFLINGNFTGKEPTSTAEAAPLATTFSKDKFWRVWCESGVDGLLKTFSAGQLRVMLGEKVLWGLLSKQQLLSLGMKDIVDSKGGEQEGERSSEQESEQGKEREGESEREPNREQEREQTTLDVATKS</sequence>
<dbReference type="EMBL" id="LFJN01000017">
    <property type="protein sequence ID" value="KPI38696.1"/>
    <property type="molecule type" value="Genomic_DNA"/>
</dbReference>
<reference evidence="2 3" key="1">
    <citation type="submission" date="2015-06" db="EMBL/GenBank/DDBJ databases">
        <title>Draft genome of the ant-associated black yeast Phialophora attae CBS 131958.</title>
        <authorList>
            <person name="Moreno L.F."/>
            <person name="Stielow B.J."/>
            <person name="de Hoog S."/>
            <person name="Vicente V.A."/>
            <person name="Weiss V.A."/>
            <person name="de Vries M."/>
            <person name="Cruz L.M."/>
            <person name="Souza E.M."/>
        </authorList>
    </citation>
    <scope>NUCLEOTIDE SEQUENCE [LARGE SCALE GENOMIC DNA]</scope>
    <source>
        <strain evidence="2 3">CBS 131958</strain>
    </source>
</reference>
<feature type="region of interest" description="Disordered" evidence="1">
    <location>
        <begin position="111"/>
        <end position="158"/>
    </location>
</feature>
<organism evidence="2 3">
    <name type="scientific">Cyphellophora attinorum</name>
    <dbReference type="NCBI Taxonomy" id="1664694"/>
    <lineage>
        <taxon>Eukaryota</taxon>
        <taxon>Fungi</taxon>
        <taxon>Dikarya</taxon>
        <taxon>Ascomycota</taxon>
        <taxon>Pezizomycotina</taxon>
        <taxon>Eurotiomycetes</taxon>
        <taxon>Chaetothyriomycetidae</taxon>
        <taxon>Chaetothyriales</taxon>
        <taxon>Cyphellophoraceae</taxon>
        <taxon>Cyphellophora</taxon>
    </lineage>
</organism>
<evidence type="ECO:0000256" key="1">
    <source>
        <dbReference type="SAM" id="MobiDB-lite"/>
    </source>
</evidence>
<dbReference type="GeneID" id="28737851"/>
<dbReference type="VEuPathDB" id="FungiDB:AB675_5734"/>
<gene>
    <name evidence="2" type="ORF">AB675_5734</name>
</gene>